<dbReference type="AlphaFoldDB" id="A0AAW1L410"/>
<name>A0AAW1L410_POPJA</name>
<keyword evidence="2" id="KW-1185">Reference proteome</keyword>
<evidence type="ECO:0000313" key="1">
    <source>
        <dbReference type="EMBL" id="KAK9729219.1"/>
    </source>
</evidence>
<gene>
    <name evidence="1" type="ORF">QE152_g16020</name>
</gene>
<dbReference type="Proteomes" id="UP001458880">
    <property type="component" value="Unassembled WGS sequence"/>
</dbReference>
<accession>A0AAW1L410</accession>
<proteinExistence type="predicted"/>
<comment type="caution">
    <text evidence="1">The sequence shown here is derived from an EMBL/GenBank/DDBJ whole genome shotgun (WGS) entry which is preliminary data.</text>
</comment>
<reference evidence="1 2" key="1">
    <citation type="journal article" date="2024" name="BMC Genomics">
        <title>De novo assembly and annotation of Popillia japonica's genome with initial clues to its potential as an invasive pest.</title>
        <authorList>
            <person name="Cucini C."/>
            <person name="Boschi S."/>
            <person name="Funari R."/>
            <person name="Cardaioli E."/>
            <person name="Iannotti N."/>
            <person name="Marturano G."/>
            <person name="Paoli F."/>
            <person name="Bruttini M."/>
            <person name="Carapelli A."/>
            <person name="Frati F."/>
            <person name="Nardi F."/>
        </authorList>
    </citation>
    <scope>NUCLEOTIDE SEQUENCE [LARGE SCALE GENOMIC DNA]</scope>
    <source>
        <strain evidence="1">DMR45628</strain>
    </source>
</reference>
<protein>
    <submittedName>
        <fullName evidence="1">Uncharacterized protein</fullName>
    </submittedName>
</protein>
<dbReference type="EMBL" id="JASPKY010000162">
    <property type="protein sequence ID" value="KAK9729219.1"/>
    <property type="molecule type" value="Genomic_DNA"/>
</dbReference>
<sequence length="79" mass="8530">MRGKGSTLTGPILQTKALEFNLLENGVGQVGQQVLDGSLERLNLLENGVGQVGQQVLDGSLERQCKTTMKKNSQLTTKM</sequence>
<evidence type="ECO:0000313" key="2">
    <source>
        <dbReference type="Proteomes" id="UP001458880"/>
    </source>
</evidence>
<organism evidence="1 2">
    <name type="scientific">Popillia japonica</name>
    <name type="common">Japanese beetle</name>
    <dbReference type="NCBI Taxonomy" id="7064"/>
    <lineage>
        <taxon>Eukaryota</taxon>
        <taxon>Metazoa</taxon>
        <taxon>Ecdysozoa</taxon>
        <taxon>Arthropoda</taxon>
        <taxon>Hexapoda</taxon>
        <taxon>Insecta</taxon>
        <taxon>Pterygota</taxon>
        <taxon>Neoptera</taxon>
        <taxon>Endopterygota</taxon>
        <taxon>Coleoptera</taxon>
        <taxon>Polyphaga</taxon>
        <taxon>Scarabaeiformia</taxon>
        <taxon>Scarabaeidae</taxon>
        <taxon>Rutelinae</taxon>
        <taxon>Popillia</taxon>
    </lineage>
</organism>